<dbReference type="SUPFAM" id="SSF52540">
    <property type="entry name" value="P-loop containing nucleoside triphosphate hydrolases"/>
    <property type="match status" value="1"/>
</dbReference>
<dbReference type="InterPro" id="IPR027417">
    <property type="entry name" value="P-loop_NTPase"/>
</dbReference>
<keyword evidence="3" id="KW-1185">Reference proteome</keyword>
<evidence type="ECO:0000259" key="1">
    <source>
        <dbReference type="Pfam" id="PF09037"/>
    </source>
</evidence>
<evidence type="ECO:0000313" key="3">
    <source>
        <dbReference type="Proteomes" id="UP001161388"/>
    </source>
</evidence>
<name>A0ABQ5VHN1_9RHOB</name>
<dbReference type="EMBL" id="BSNL01000001">
    <property type="protein sequence ID" value="GLQ26573.1"/>
    <property type="molecule type" value="Genomic_DNA"/>
</dbReference>
<organism evidence="2 3">
    <name type="scientific">Sulfitobacter pacificus</name>
    <dbReference type="NCBI Taxonomy" id="1499314"/>
    <lineage>
        <taxon>Bacteria</taxon>
        <taxon>Pseudomonadati</taxon>
        <taxon>Pseudomonadota</taxon>
        <taxon>Alphaproteobacteria</taxon>
        <taxon>Rhodobacterales</taxon>
        <taxon>Roseobacteraceae</taxon>
        <taxon>Sulfitobacter</taxon>
    </lineage>
</organism>
<gene>
    <name evidence="2" type="ORF">GCM10007927_13760</name>
</gene>
<dbReference type="InterPro" id="IPR015124">
    <property type="entry name" value="Stf0"/>
</dbReference>
<feature type="domain" description="Sulphotransferase Stf0" evidence="1">
    <location>
        <begin position="8"/>
        <end position="249"/>
    </location>
</feature>
<reference evidence="2" key="2">
    <citation type="submission" date="2023-01" db="EMBL/GenBank/DDBJ databases">
        <title>Draft genome sequence of Sulfitobacter pacificus strain NBRC 109915.</title>
        <authorList>
            <person name="Sun Q."/>
            <person name="Mori K."/>
        </authorList>
    </citation>
    <scope>NUCLEOTIDE SEQUENCE</scope>
    <source>
        <strain evidence="2">NBRC 109915</strain>
    </source>
</reference>
<dbReference type="PIRSF" id="PIRSF021497">
    <property type="entry name" value="Sulphotransferase_Stf0"/>
    <property type="match status" value="1"/>
</dbReference>
<dbReference type="InterPro" id="IPR024628">
    <property type="entry name" value="Sulfotransferase_Stf0_dom"/>
</dbReference>
<sequence length="254" mass="28394">MNDLPCNYVLCSNPRSGTTLLCTMLADTGVAGCPNSFFRQEGLQEWAQDWGIDAQADPMDPAFSSRYLLEMQRAGRGKTSVFGLRLMGPDLRFACDWLNRLYPGLPSDLARLQAAFGPLRFIHLTRQDKLAEAVSYVKAEQSGVWHRNADGSIHEALAPNLPDGFNVLAIHERLNMLRHLDVAWHAWFAAENIAPLRLTYESLSDDPQAILADVLSHIGQDPALATSITPSLRKLADQTSSDWIARYRQIYPDR</sequence>
<protein>
    <recommendedName>
        <fullName evidence="1">Sulphotransferase Stf0 domain-containing protein</fullName>
    </recommendedName>
</protein>
<comment type="caution">
    <text evidence="2">The sequence shown here is derived from an EMBL/GenBank/DDBJ whole genome shotgun (WGS) entry which is preliminary data.</text>
</comment>
<dbReference type="Gene3D" id="3.40.50.300">
    <property type="entry name" value="P-loop containing nucleotide triphosphate hydrolases"/>
    <property type="match status" value="1"/>
</dbReference>
<proteinExistence type="predicted"/>
<dbReference type="Pfam" id="PF09037">
    <property type="entry name" value="Sulphotransf"/>
    <property type="match status" value="1"/>
</dbReference>
<dbReference type="Proteomes" id="UP001161388">
    <property type="component" value="Unassembled WGS sequence"/>
</dbReference>
<reference evidence="2" key="1">
    <citation type="journal article" date="2014" name="Int. J. Syst. Evol. Microbiol.">
        <title>Complete genome of a new Firmicutes species belonging to the dominant human colonic microbiota ('Ruminococcus bicirculans') reveals two chromosomes and a selective capacity to utilize plant glucans.</title>
        <authorList>
            <consortium name="NISC Comparative Sequencing Program"/>
            <person name="Wegmann U."/>
            <person name="Louis P."/>
            <person name="Goesmann A."/>
            <person name="Henrissat B."/>
            <person name="Duncan S.H."/>
            <person name="Flint H.J."/>
        </authorList>
    </citation>
    <scope>NUCLEOTIDE SEQUENCE</scope>
    <source>
        <strain evidence="2">NBRC 109915</strain>
    </source>
</reference>
<evidence type="ECO:0000313" key="2">
    <source>
        <dbReference type="EMBL" id="GLQ26573.1"/>
    </source>
</evidence>
<accession>A0ABQ5VHN1</accession>
<dbReference type="RefSeq" id="WP_284371888.1">
    <property type="nucleotide sequence ID" value="NZ_BSNL01000001.1"/>
</dbReference>